<dbReference type="RefSeq" id="WP_408083427.1">
    <property type="nucleotide sequence ID" value="NZ_JBELPZ010000001.1"/>
</dbReference>
<dbReference type="Gene3D" id="2.120.10.30">
    <property type="entry name" value="TolB, C-terminal domain"/>
    <property type="match status" value="1"/>
</dbReference>
<comment type="subcellular location">
    <subcellularLocation>
        <location evidence="1">Secreted</location>
    </subcellularLocation>
</comment>
<evidence type="ECO:0000256" key="3">
    <source>
        <dbReference type="SAM" id="SignalP"/>
    </source>
</evidence>
<dbReference type="EMBL" id="JBELPZ010000001">
    <property type="protein sequence ID" value="MFL9843194.1"/>
    <property type="molecule type" value="Genomic_DNA"/>
</dbReference>
<gene>
    <name evidence="4" type="ORF">ABS766_02065</name>
</gene>
<dbReference type="PANTHER" id="PTHR10009">
    <property type="entry name" value="PROTEIN YELLOW-RELATED"/>
    <property type="match status" value="1"/>
</dbReference>
<dbReference type="PANTHER" id="PTHR10009:SF18">
    <property type="entry name" value="PROTEIN YELLOW-LIKE PROTEIN"/>
    <property type="match status" value="1"/>
</dbReference>
<protein>
    <submittedName>
        <fullName evidence="4">L-dopachrome tautomerase-related protein</fullName>
    </submittedName>
</protein>
<dbReference type="Proteomes" id="UP001629156">
    <property type="component" value="Unassembled WGS sequence"/>
</dbReference>
<evidence type="ECO:0000256" key="1">
    <source>
        <dbReference type="ARBA" id="ARBA00004613"/>
    </source>
</evidence>
<keyword evidence="2" id="KW-0964">Secreted</keyword>
<dbReference type="InterPro" id="IPR017996">
    <property type="entry name" value="MRJP/yellow-related"/>
</dbReference>
<comment type="caution">
    <text evidence="4">The sequence shown here is derived from an EMBL/GenBank/DDBJ whole genome shotgun (WGS) entry which is preliminary data.</text>
</comment>
<evidence type="ECO:0000313" key="4">
    <source>
        <dbReference type="EMBL" id="MFL9843194.1"/>
    </source>
</evidence>
<keyword evidence="3" id="KW-0732">Signal</keyword>
<reference evidence="4 5" key="1">
    <citation type="submission" date="2024-06" db="EMBL/GenBank/DDBJ databases">
        <authorList>
            <person name="Kaempfer P."/>
            <person name="Viver T."/>
        </authorList>
    </citation>
    <scope>NUCLEOTIDE SEQUENCE [LARGE SCALE GENOMIC DNA]</scope>
    <source>
        <strain evidence="4 5">ST-119</strain>
    </source>
</reference>
<feature type="signal peptide" evidence="3">
    <location>
        <begin position="1"/>
        <end position="16"/>
    </location>
</feature>
<accession>A0ABW8YSC5</accession>
<dbReference type="Pfam" id="PF03022">
    <property type="entry name" value="MRJP"/>
    <property type="match status" value="1"/>
</dbReference>
<evidence type="ECO:0000313" key="5">
    <source>
        <dbReference type="Proteomes" id="UP001629156"/>
    </source>
</evidence>
<proteinExistence type="predicted"/>
<dbReference type="InterPro" id="IPR011042">
    <property type="entry name" value="6-blade_b-propeller_TolB-like"/>
</dbReference>
<name>A0ABW8YSC5_9FLAO</name>
<evidence type="ECO:0000256" key="2">
    <source>
        <dbReference type="ARBA" id="ARBA00022525"/>
    </source>
</evidence>
<keyword evidence="5" id="KW-1185">Reference proteome</keyword>
<sequence length="359" mass="40610">MKKIFLTVLISSAAFAQNKLEEVASFGKNQPIGVTVETATNRLFVSFPHNEPFLYGLTEIKNGVREPYPDTSWNQYNPEAYNSHFYNVQDLYADDKGYLWMLDSKPSGAASVFGDDGKKEEGKFKLVKIKLANNTVERIYHFSGLNKVKSGLNDIRVDTDKNLAYLSDPGQAAIIVLNLETDTIRVVLEKKYSTTIEPAFVLEIEGVKMIDEKGNPFKSNVNGIALTKDNKYFYYKPINKNELFRIETKYLADASLSEKELNGKVERIANTGVTHGLVCDKKGNVYFGSSPEHSIKYVSPDGKVHTLVTDDRIIWPDSFGVGSNNYLYFSCAQLNRIPKWNNGTDRVDYPFRVFRVKMP</sequence>
<feature type="chain" id="PRO_5047307275" evidence="3">
    <location>
        <begin position="17"/>
        <end position="359"/>
    </location>
</feature>
<organism evidence="4 5">
    <name type="scientific">Flavobacterium rhizosphaerae</name>
    <dbReference type="NCBI Taxonomy" id="3163298"/>
    <lineage>
        <taxon>Bacteria</taxon>
        <taxon>Pseudomonadati</taxon>
        <taxon>Bacteroidota</taxon>
        <taxon>Flavobacteriia</taxon>
        <taxon>Flavobacteriales</taxon>
        <taxon>Flavobacteriaceae</taxon>
        <taxon>Flavobacterium</taxon>
    </lineage>
</organism>
<dbReference type="SUPFAM" id="SSF63829">
    <property type="entry name" value="Calcium-dependent phosphotriesterase"/>
    <property type="match status" value="1"/>
</dbReference>